<keyword evidence="1" id="KW-0472">Membrane</keyword>
<name>A0A974NW07_9SPHN</name>
<dbReference type="RefSeq" id="WP_202095024.1">
    <property type="nucleotide sequence ID" value="NZ_CP061035.1"/>
</dbReference>
<sequence>MGLEHAVVMRAWPRLRSAGIFLAILGSFHLVSSLTGFGDWVRTTPPATKTVRAIAALIFGGGGLLVLLGSFYDAEMRRVSYLLTGLFLLSIAILNAALLFSGKTTFSHLLSE</sequence>
<protein>
    <submittedName>
        <fullName evidence="2">Uncharacterized protein</fullName>
    </submittedName>
</protein>
<evidence type="ECO:0000313" key="3">
    <source>
        <dbReference type="Proteomes" id="UP000595894"/>
    </source>
</evidence>
<keyword evidence="3" id="KW-1185">Reference proteome</keyword>
<dbReference type="AlphaFoldDB" id="A0A974NW07"/>
<accession>A0A974NW07</accession>
<feature type="transmembrane region" description="Helical" evidence="1">
    <location>
        <begin position="78"/>
        <end position="100"/>
    </location>
</feature>
<dbReference type="EMBL" id="CP061035">
    <property type="protein sequence ID" value="QQV78094.1"/>
    <property type="molecule type" value="Genomic_DNA"/>
</dbReference>
<evidence type="ECO:0000256" key="1">
    <source>
        <dbReference type="SAM" id="Phobius"/>
    </source>
</evidence>
<dbReference type="KEGG" id="sari:H5J25_05010"/>
<organism evidence="2 3">
    <name type="scientific">Sphingomonas aliaeris</name>
    <dbReference type="NCBI Taxonomy" id="2759526"/>
    <lineage>
        <taxon>Bacteria</taxon>
        <taxon>Pseudomonadati</taxon>
        <taxon>Pseudomonadota</taxon>
        <taxon>Alphaproteobacteria</taxon>
        <taxon>Sphingomonadales</taxon>
        <taxon>Sphingomonadaceae</taxon>
        <taxon>Sphingomonas</taxon>
    </lineage>
</organism>
<keyword evidence="1" id="KW-0812">Transmembrane</keyword>
<reference evidence="3" key="1">
    <citation type="submission" date="2020-09" db="EMBL/GenBank/DDBJ databases">
        <title>Sphingomonas sp., a new species isolated from pork steak.</title>
        <authorList>
            <person name="Heidler von Heilborn D."/>
        </authorList>
    </citation>
    <scope>NUCLEOTIDE SEQUENCE [LARGE SCALE GENOMIC DNA]</scope>
</reference>
<feature type="transmembrane region" description="Helical" evidence="1">
    <location>
        <begin position="53"/>
        <end position="72"/>
    </location>
</feature>
<feature type="transmembrane region" description="Helical" evidence="1">
    <location>
        <begin position="20"/>
        <end position="41"/>
    </location>
</feature>
<proteinExistence type="predicted"/>
<evidence type="ECO:0000313" key="2">
    <source>
        <dbReference type="EMBL" id="QQV78094.1"/>
    </source>
</evidence>
<gene>
    <name evidence="2" type="ORF">H5J25_05010</name>
</gene>
<keyword evidence="1" id="KW-1133">Transmembrane helix</keyword>
<dbReference type="Proteomes" id="UP000595894">
    <property type="component" value="Chromosome"/>
</dbReference>